<keyword evidence="2 5" id="KW-0808">Transferase</keyword>
<dbReference type="Proteomes" id="UP000215199">
    <property type="component" value="Unassembled WGS sequence"/>
</dbReference>
<comment type="caution">
    <text evidence="8">The sequence shown here is derived from an EMBL/GenBank/DDBJ whole genome shotgun (WGS) entry which is preliminary data.</text>
</comment>
<evidence type="ECO:0000256" key="5">
    <source>
        <dbReference type="RuleBase" id="RU003557"/>
    </source>
</evidence>
<evidence type="ECO:0000313" key="9">
    <source>
        <dbReference type="Proteomes" id="UP000215199"/>
    </source>
</evidence>
<proteinExistence type="inferred from homology"/>
<dbReference type="GO" id="GO:0016747">
    <property type="term" value="F:acyltransferase activity, transferring groups other than amino-acyl groups"/>
    <property type="evidence" value="ECO:0007669"/>
    <property type="project" value="InterPro"/>
</dbReference>
<comment type="similarity">
    <text evidence="1 5">Belongs to the thiolase-like superfamily. Thiolase family.</text>
</comment>
<feature type="active site" description="Acyl-thioester intermediate" evidence="4">
    <location>
        <position position="91"/>
    </location>
</feature>
<dbReference type="NCBIfam" id="TIGR01930">
    <property type="entry name" value="AcCoA-C-Actrans"/>
    <property type="match status" value="1"/>
</dbReference>
<dbReference type="CDD" id="cd00751">
    <property type="entry name" value="thiolase"/>
    <property type="match status" value="1"/>
</dbReference>
<evidence type="ECO:0000256" key="1">
    <source>
        <dbReference type="ARBA" id="ARBA00010982"/>
    </source>
</evidence>
<feature type="domain" description="Thiolase C-terminal" evidence="7">
    <location>
        <begin position="270"/>
        <end position="391"/>
    </location>
</feature>
<keyword evidence="9" id="KW-1185">Reference proteome</keyword>
<dbReference type="EMBL" id="NMUL01000051">
    <property type="protein sequence ID" value="OXM60999.1"/>
    <property type="molecule type" value="Genomic_DNA"/>
</dbReference>
<feature type="active site" description="Proton acceptor" evidence="4">
    <location>
        <position position="378"/>
    </location>
</feature>
<dbReference type="PANTHER" id="PTHR43365:SF1">
    <property type="entry name" value="ACETYL-COA C-ACYLTRANSFERASE"/>
    <property type="match status" value="1"/>
</dbReference>
<evidence type="ECO:0000256" key="2">
    <source>
        <dbReference type="ARBA" id="ARBA00022679"/>
    </source>
</evidence>
<dbReference type="AlphaFoldDB" id="A0A229SQS5"/>
<name>A0A229SQS5_9PSEU</name>
<dbReference type="InterPro" id="IPR002155">
    <property type="entry name" value="Thiolase"/>
</dbReference>
<dbReference type="InterPro" id="IPR020613">
    <property type="entry name" value="Thiolase_CS"/>
</dbReference>
<dbReference type="Pfam" id="PF00108">
    <property type="entry name" value="Thiolase_N"/>
    <property type="match status" value="1"/>
</dbReference>
<dbReference type="InterPro" id="IPR020617">
    <property type="entry name" value="Thiolase_C"/>
</dbReference>
<evidence type="ECO:0000313" key="8">
    <source>
        <dbReference type="EMBL" id="OXM60999.1"/>
    </source>
</evidence>
<dbReference type="Gene3D" id="3.40.47.10">
    <property type="match status" value="2"/>
</dbReference>
<dbReference type="InterPro" id="IPR020616">
    <property type="entry name" value="Thiolase_N"/>
</dbReference>
<dbReference type="PROSITE" id="PS00737">
    <property type="entry name" value="THIOLASE_2"/>
    <property type="match status" value="1"/>
</dbReference>
<feature type="domain" description="Thiolase N-terminal" evidence="6">
    <location>
        <begin position="5"/>
        <end position="262"/>
    </location>
</feature>
<dbReference type="PANTHER" id="PTHR43365">
    <property type="entry name" value="BLR7806 PROTEIN"/>
    <property type="match status" value="1"/>
</dbReference>
<dbReference type="SUPFAM" id="SSF53901">
    <property type="entry name" value="Thiolase-like"/>
    <property type="match status" value="2"/>
</dbReference>
<dbReference type="InterPro" id="IPR016039">
    <property type="entry name" value="Thiolase-like"/>
</dbReference>
<evidence type="ECO:0000259" key="7">
    <source>
        <dbReference type="Pfam" id="PF02803"/>
    </source>
</evidence>
<keyword evidence="3 5" id="KW-0012">Acyltransferase</keyword>
<gene>
    <name evidence="8" type="ORF">CF165_40150</name>
</gene>
<dbReference type="Pfam" id="PF02803">
    <property type="entry name" value="Thiolase_C"/>
    <property type="match status" value="1"/>
</dbReference>
<dbReference type="PIRSF" id="PIRSF000429">
    <property type="entry name" value="Ac-CoA_Ac_transf"/>
    <property type="match status" value="1"/>
</dbReference>
<dbReference type="OrthoDB" id="9764638at2"/>
<sequence>MPNAVLVDVVRSPMGKGKASGSLASVHPVELLAQTLRALIDRTGVDPAAVEDVIIGCVTQVREQAATPGRYASLSAGFPVHVPATTIDRRCGSGQQALAFAVQGVMAGAYDIAIAGGVESMSRIPIGSNRGDADTFGPGAWARFPGMVNQGVSAELVADKYALSRTMLDELSVESHARAQRAKEAGLLGRSIAPITRPDGVVVEADETIRPGTTVETLAALAPAFGSEANRTAHPNIDWKITAGNSSQVTDGAGAVLVMSEERAAELNMRPIARIAASSVVGDDPVLMLTGVIPATQKVLDRAKMTLDDIDHVELNEAFASVPLAWQAEFGYDSARLNPLGGAIALGHPLGASGIRLLSSLLTGLESVGGRYGLLTMCESGGMANAMVVERL</sequence>
<feature type="active site" description="Proton acceptor" evidence="4">
    <location>
        <position position="348"/>
    </location>
</feature>
<evidence type="ECO:0000259" key="6">
    <source>
        <dbReference type="Pfam" id="PF00108"/>
    </source>
</evidence>
<organism evidence="8 9">
    <name type="scientific">Amycolatopsis vastitatis</name>
    <dbReference type="NCBI Taxonomy" id="1905142"/>
    <lineage>
        <taxon>Bacteria</taxon>
        <taxon>Bacillati</taxon>
        <taxon>Actinomycetota</taxon>
        <taxon>Actinomycetes</taxon>
        <taxon>Pseudonocardiales</taxon>
        <taxon>Pseudonocardiaceae</taxon>
        <taxon>Amycolatopsis</taxon>
    </lineage>
</organism>
<accession>A0A229SQS5</accession>
<evidence type="ECO:0000256" key="4">
    <source>
        <dbReference type="PIRSR" id="PIRSR000429-1"/>
    </source>
</evidence>
<reference evidence="9" key="1">
    <citation type="submission" date="2017-07" db="EMBL/GenBank/DDBJ databases">
        <title>Comparative genome mining reveals phylogenetic distribution patterns of secondary metabolites in Amycolatopsis.</title>
        <authorList>
            <person name="Adamek M."/>
            <person name="Alanjary M."/>
            <person name="Sales-Ortells H."/>
            <person name="Goodfellow M."/>
            <person name="Bull A.T."/>
            <person name="Kalinowski J."/>
            <person name="Ziemert N."/>
        </authorList>
    </citation>
    <scope>NUCLEOTIDE SEQUENCE [LARGE SCALE GENOMIC DNA]</scope>
    <source>
        <strain evidence="9">H5</strain>
    </source>
</reference>
<dbReference type="RefSeq" id="WP_093952816.1">
    <property type="nucleotide sequence ID" value="NZ_NMUL01000051.1"/>
</dbReference>
<evidence type="ECO:0000256" key="3">
    <source>
        <dbReference type="ARBA" id="ARBA00023315"/>
    </source>
</evidence>
<protein>
    <submittedName>
        <fullName evidence="8">Acetyl-CoA acetyltransferase</fullName>
    </submittedName>
</protein>